<dbReference type="EMBL" id="CP054698">
    <property type="protein sequence ID" value="QMS90320.1"/>
    <property type="molecule type" value="Genomic_DNA"/>
</dbReference>
<sequence>MTSQFFRGINYTEKVISDSDQKVLGTANPDWFIVEGNNNVVKTGNGNDVVLLGRELDLIFNFDTSIFSGQVLQTSPTPCNNVLDAIVRTGAGDDYVSLGSGNYTISLSSGNNFLDDYGGNYLFDGDGNIIGLEPISTLVASAGSGDDIFSLSGFANRTINAGNGNNLILLGSGDANINTGSGNDIITSDISILTYVVDTGFSSYNQTIKAGNGDNQIAVVPYGETTIQAGSGDDFILAAGISNSSFAKIFAGNGNNTIITSDTNSTIRSGSGDDLIFAGSGNDTIYGGNGNDVINLRGETVCLPNPLSTDTNLFGSSIEVTGGGNDTVYLGQEKDTDTVILGSSGFAAIYGFGCNDRLNVSGLNASFSRVGNDTLISSCGGSLGILKGYTGSVNLV</sequence>
<dbReference type="PANTHER" id="PTHR38340:SF1">
    <property type="entry name" value="S-LAYER PROTEIN"/>
    <property type="match status" value="1"/>
</dbReference>
<dbReference type="KEGG" id="ned:HUN01_23055"/>
<name>A0A7D7QPQ5_9NOSO</name>
<dbReference type="InterPro" id="IPR001343">
    <property type="entry name" value="Hemolysn_Ca-bd"/>
</dbReference>
<keyword evidence="2" id="KW-0964">Secreted</keyword>
<accession>A0A7D7QPQ5</accession>
<protein>
    <submittedName>
        <fullName evidence="3">Calcium-binding protein</fullName>
    </submittedName>
</protein>
<dbReference type="InterPro" id="IPR011049">
    <property type="entry name" value="Serralysin-like_metalloprot_C"/>
</dbReference>
<proteinExistence type="predicted"/>
<keyword evidence="4" id="KW-1185">Reference proteome</keyword>
<organism evidence="3 4">
    <name type="scientific">Nostoc edaphicum CCNP1411</name>
    <dbReference type="NCBI Taxonomy" id="1472755"/>
    <lineage>
        <taxon>Bacteria</taxon>
        <taxon>Bacillati</taxon>
        <taxon>Cyanobacteriota</taxon>
        <taxon>Cyanophyceae</taxon>
        <taxon>Nostocales</taxon>
        <taxon>Nostocaceae</taxon>
        <taxon>Nostoc</taxon>
    </lineage>
</organism>
<dbReference type="Gene3D" id="2.160.20.160">
    <property type="match status" value="2"/>
</dbReference>
<dbReference type="RefSeq" id="WP_181928143.1">
    <property type="nucleotide sequence ID" value="NZ_CP054698.1"/>
</dbReference>
<dbReference type="AlphaFoldDB" id="A0A7D7QPQ5"/>
<dbReference type="GO" id="GO:0005576">
    <property type="term" value="C:extracellular region"/>
    <property type="evidence" value="ECO:0007669"/>
    <property type="project" value="UniProtKB-SubCell"/>
</dbReference>
<dbReference type="GO" id="GO:0005509">
    <property type="term" value="F:calcium ion binding"/>
    <property type="evidence" value="ECO:0007669"/>
    <property type="project" value="InterPro"/>
</dbReference>
<dbReference type="InterPro" id="IPR050557">
    <property type="entry name" value="RTX_toxin/Mannuronan_C5-epim"/>
</dbReference>
<gene>
    <name evidence="3" type="ORF">HUN01_23055</name>
</gene>
<dbReference type="PRINTS" id="PR00313">
    <property type="entry name" value="CABNDNGRPT"/>
</dbReference>
<evidence type="ECO:0000256" key="2">
    <source>
        <dbReference type="ARBA" id="ARBA00022525"/>
    </source>
</evidence>
<dbReference type="Proteomes" id="UP000514713">
    <property type="component" value="Chromosome"/>
</dbReference>
<evidence type="ECO:0000313" key="4">
    <source>
        <dbReference type="Proteomes" id="UP000514713"/>
    </source>
</evidence>
<dbReference type="SUPFAM" id="SSF51120">
    <property type="entry name" value="beta-Roll"/>
    <property type="match status" value="2"/>
</dbReference>
<dbReference type="Pfam" id="PF00353">
    <property type="entry name" value="HemolysinCabind"/>
    <property type="match status" value="6"/>
</dbReference>
<comment type="subcellular location">
    <subcellularLocation>
        <location evidence="1">Secreted</location>
    </subcellularLocation>
</comment>
<evidence type="ECO:0000256" key="1">
    <source>
        <dbReference type="ARBA" id="ARBA00004613"/>
    </source>
</evidence>
<dbReference type="PANTHER" id="PTHR38340">
    <property type="entry name" value="S-LAYER PROTEIN"/>
    <property type="match status" value="1"/>
</dbReference>
<evidence type="ECO:0000313" key="3">
    <source>
        <dbReference type="EMBL" id="QMS90320.1"/>
    </source>
</evidence>
<reference evidence="4" key="1">
    <citation type="submission" date="2020-06" db="EMBL/GenBank/DDBJ databases">
        <title>Nostoc edaphicum CCNP1411 genome.</title>
        <authorList>
            <person name="Fidor A."/>
            <person name="Grabski M."/>
            <person name="Gawor J."/>
            <person name="Gromadka R."/>
            <person name="Wegrzyn G."/>
            <person name="Mazur-Marzec H."/>
        </authorList>
    </citation>
    <scope>NUCLEOTIDE SEQUENCE [LARGE SCALE GENOMIC DNA]</scope>
    <source>
        <strain evidence="4">CCNP1411</strain>
    </source>
</reference>
<dbReference type="PROSITE" id="PS00330">
    <property type="entry name" value="HEMOLYSIN_CALCIUM"/>
    <property type="match status" value="1"/>
</dbReference>
<dbReference type="InterPro" id="IPR018511">
    <property type="entry name" value="Hemolysin-typ_Ca-bd_CS"/>
</dbReference>